<evidence type="ECO:0000256" key="4">
    <source>
        <dbReference type="ARBA" id="ARBA00022475"/>
    </source>
</evidence>
<dbReference type="Gene3D" id="3.40.1710.10">
    <property type="entry name" value="abc type-2 transporter like domain"/>
    <property type="match status" value="1"/>
</dbReference>
<feature type="transmembrane region" description="Helical" evidence="8">
    <location>
        <begin position="396"/>
        <end position="415"/>
    </location>
</feature>
<gene>
    <name evidence="10" type="ORF">SAMN05518684_10739</name>
</gene>
<dbReference type="Proteomes" id="UP000198571">
    <property type="component" value="Unassembled WGS sequence"/>
</dbReference>
<sequence length="423" mass="46047">MLSFILKDLKIMARDRTELIVLLLMPLILIGILGFALRGMFEGNTEALEMQVALVQLDDEEVGIEAFIEDLEESGAPDEQVQALENAASDISPSRLLMAMFENDELEEIIAIVETDQETAESYVRNEEVAAVLTIPEHFTYDSLRKMMLDEGEGSSLALTVTEYGSLRASIFNDVISQFVRELNFETAIAQAYGGELPPGEEAAVGGRESATAADPVSSMQYYALGMAVMFVLYVSSTLSSKAFVEKKQHVFYRILLTGTHPVTYLSGKFISASLIAFLQLAILFSLSAIVFQAFTFHSIDFWLGMAGISAALSLCVGALAALLTALVVRYNNDAISSIFSGGVVSLFAFVGGSFFPTDNMPAFFKFIGSWTPNGAGLAAYVQWLQGYETSVIMGSLLRIAVATVIIIVVSLLIFPRRRSTIV</sequence>
<keyword evidence="11" id="KW-1185">Reference proteome</keyword>
<keyword evidence="5 8" id="KW-0812">Transmembrane</keyword>
<dbReference type="AlphaFoldDB" id="A0A1H9U8G9"/>
<feature type="transmembrane region" description="Helical" evidence="8">
    <location>
        <begin position="302"/>
        <end position="329"/>
    </location>
</feature>
<dbReference type="PROSITE" id="PS51012">
    <property type="entry name" value="ABC_TM2"/>
    <property type="match status" value="1"/>
</dbReference>
<evidence type="ECO:0000256" key="6">
    <source>
        <dbReference type="ARBA" id="ARBA00022989"/>
    </source>
</evidence>
<evidence type="ECO:0000256" key="2">
    <source>
        <dbReference type="ARBA" id="ARBA00007783"/>
    </source>
</evidence>
<evidence type="ECO:0000313" key="11">
    <source>
        <dbReference type="Proteomes" id="UP000198571"/>
    </source>
</evidence>
<dbReference type="RefSeq" id="WP_093051228.1">
    <property type="nucleotide sequence ID" value="NZ_FOGT01000007.1"/>
</dbReference>
<dbReference type="EMBL" id="FOGT01000007">
    <property type="protein sequence ID" value="SES05755.1"/>
    <property type="molecule type" value="Genomic_DNA"/>
</dbReference>
<dbReference type="PANTHER" id="PTHR30294">
    <property type="entry name" value="MEMBRANE COMPONENT OF ABC TRANSPORTER YHHJ-RELATED"/>
    <property type="match status" value="1"/>
</dbReference>
<dbReference type="GO" id="GO:0140359">
    <property type="term" value="F:ABC-type transporter activity"/>
    <property type="evidence" value="ECO:0007669"/>
    <property type="project" value="InterPro"/>
</dbReference>
<proteinExistence type="inferred from homology"/>
<keyword evidence="4" id="KW-1003">Cell membrane</keyword>
<dbReference type="PANTHER" id="PTHR30294:SF48">
    <property type="entry name" value="LINEARMYCIN RESISTANCE PERMEASE PROTEIN LNRM"/>
    <property type="match status" value="1"/>
</dbReference>
<dbReference type="InterPro" id="IPR051449">
    <property type="entry name" value="ABC-2_transporter_component"/>
</dbReference>
<evidence type="ECO:0000259" key="9">
    <source>
        <dbReference type="PROSITE" id="PS51012"/>
    </source>
</evidence>
<dbReference type="OrthoDB" id="3078158at2"/>
<evidence type="ECO:0000313" key="10">
    <source>
        <dbReference type="EMBL" id="SES05755.1"/>
    </source>
</evidence>
<evidence type="ECO:0000256" key="1">
    <source>
        <dbReference type="ARBA" id="ARBA00004651"/>
    </source>
</evidence>
<name>A0A1H9U8G9_9BACI</name>
<evidence type="ECO:0000256" key="5">
    <source>
        <dbReference type="ARBA" id="ARBA00022692"/>
    </source>
</evidence>
<feature type="transmembrane region" description="Helical" evidence="8">
    <location>
        <begin position="20"/>
        <end position="41"/>
    </location>
</feature>
<dbReference type="STRING" id="1601833.SAMN05518684_10739"/>
<dbReference type="Pfam" id="PF12698">
    <property type="entry name" value="ABC2_membrane_3"/>
    <property type="match status" value="1"/>
</dbReference>
<organism evidence="10 11">
    <name type="scientific">Salipaludibacillus aurantiacus</name>
    <dbReference type="NCBI Taxonomy" id="1601833"/>
    <lineage>
        <taxon>Bacteria</taxon>
        <taxon>Bacillati</taxon>
        <taxon>Bacillota</taxon>
        <taxon>Bacilli</taxon>
        <taxon>Bacillales</taxon>
        <taxon>Bacillaceae</taxon>
    </lineage>
</organism>
<evidence type="ECO:0000256" key="7">
    <source>
        <dbReference type="ARBA" id="ARBA00023136"/>
    </source>
</evidence>
<comment type="similarity">
    <text evidence="2">Belongs to the ABC-2 integral membrane protein family.</text>
</comment>
<dbReference type="InterPro" id="IPR047817">
    <property type="entry name" value="ABC2_TM_bact-type"/>
</dbReference>
<protein>
    <submittedName>
        <fullName evidence="10">ABC-2 type transport system permease protein</fullName>
    </submittedName>
</protein>
<dbReference type="GO" id="GO:0005886">
    <property type="term" value="C:plasma membrane"/>
    <property type="evidence" value="ECO:0007669"/>
    <property type="project" value="UniProtKB-SubCell"/>
</dbReference>
<feature type="transmembrane region" description="Helical" evidence="8">
    <location>
        <begin position="274"/>
        <end position="295"/>
    </location>
</feature>
<keyword evidence="3" id="KW-0813">Transport</keyword>
<evidence type="ECO:0000256" key="8">
    <source>
        <dbReference type="SAM" id="Phobius"/>
    </source>
</evidence>
<evidence type="ECO:0000256" key="3">
    <source>
        <dbReference type="ARBA" id="ARBA00022448"/>
    </source>
</evidence>
<keyword evidence="6 8" id="KW-1133">Transmembrane helix</keyword>
<reference evidence="11" key="1">
    <citation type="submission" date="2016-10" db="EMBL/GenBank/DDBJ databases">
        <authorList>
            <person name="Varghese N."/>
            <person name="Submissions S."/>
        </authorList>
    </citation>
    <scope>NUCLEOTIDE SEQUENCE [LARGE SCALE GENOMIC DNA]</scope>
    <source>
        <strain evidence="11">S9</strain>
    </source>
</reference>
<feature type="transmembrane region" description="Helical" evidence="8">
    <location>
        <begin position="220"/>
        <end position="239"/>
    </location>
</feature>
<feature type="domain" description="ABC transmembrane type-2" evidence="9">
    <location>
        <begin position="165"/>
        <end position="418"/>
    </location>
</feature>
<accession>A0A1H9U8G9</accession>
<comment type="subcellular location">
    <subcellularLocation>
        <location evidence="1">Cell membrane</location>
        <topology evidence="1">Multi-pass membrane protein</topology>
    </subcellularLocation>
</comment>
<keyword evidence="7 8" id="KW-0472">Membrane</keyword>
<feature type="transmembrane region" description="Helical" evidence="8">
    <location>
        <begin position="335"/>
        <end position="356"/>
    </location>
</feature>
<dbReference type="InterPro" id="IPR013525">
    <property type="entry name" value="ABC2_TM"/>
</dbReference>